<keyword evidence="2" id="KW-1185">Reference proteome</keyword>
<dbReference type="Proteomes" id="UP000299102">
    <property type="component" value="Unassembled WGS sequence"/>
</dbReference>
<evidence type="ECO:0000313" key="2">
    <source>
        <dbReference type="Proteomes" id="UP000299102"/>
    </source>
</evidence>
<dbReference type="AlphaFoldDB" id="A0A4C1T424"/>
<sequence length="108" mass="12464">MEAGVRARYPADRRQSGDLLDIVPDTSARRLYIRDLRNPVAIDDPPARRLSNPRRYAWHLGRLPELSEYCHRKLCGYVRSRNGSQRGGRPQKGAVLFQPSPPLLIWSW</sequence>
<name>A0A4C1T424_EUMVA</name>
<comment type="caution">
    <text evidence="1">The sequence shown here is derived from an EMBL/GenBank/DDBJ whole genome shotgun (WGS) entry which is preliminary data.</text>
</comment>
<proteinExistence type="predicted"/>
<reference evidence="1 2" key="1">
    <citation type="journal article" date="2019" name="Commun. Biol.">
        <title>The bagworm genome reveals a unique fibroin gene that provides high tensile strength.</title>
        <authorList>
            <person name="Kono N."/>
            <person name="Nakamura H."/>
            <person name="Ohtoshi R."/>
            <person name="Tomita M."/>
            <person name="Numata K."/>
            <person name="Arakawa K."/>
        </authorList>
    </citation>
    <scope>NUCLEOTIDE SEQUENCE [LARGE SCALE GENOMIC DNA]</scope>
</reference>
<organism evidence="1 2">
    <name type="scientific">Eumeta variegata</name>
    <name type="common">Bagworm moth</name>
    <name type="synonym">Eumeta japonica</name>
    <dbReference type="NCBI Taxonomy" id="151549"/>
    <lineage>
        <taxon>Eukaryota</taxon>
        <taxon>Metazoa</taxon>
        <taxon>Ecdysozoa</taxon>
        <taxon>Arthropoda</taxon>
        <taxon>Hexapoda</taxon>
        <taxon>Insecta</taxon>
        <taxon>Pterygota</taxon>
        <taxon>Neoptera</taxon>
        <taxon>Endopterygota</taxon>
        <taxon>Lepidoptera</taxon>
        <taxon>Glossata</taxon>
        <taxon>Ditrysia</taxon>
        <taxon>Tineoidea</taxon>
        <taxon>Psychidae</taxon>
        <taxon>Oiketicinae</taxon>
        <taxon>Eumeta</taxon>
    </lineage>
</organism>
<gene>
    <name evidence="1" type="ORF">EVAR_4037_1</name>
</gene>
<evidence type="ECO:0000313" key="1">
    <source>
        <dbReference type="EMBL" id="GBP09162.1"/>
    </source>
</evidence>
<accession>A0A4C1T424</accession>
<protein>
    <submittedName>
        <fullName evidence="1">Uncharacterized protein</fullName>
    </submittedName>
</protein>
<dbReference type="EMBL" id="BGZK01000034">
    <property type="protein sequence ID" value="GBP09162.1"/>
    <property type="molecule type" value="Genomic_DNA"/>
</dbReference>